<name>A0A4P8XY94_9FIRM</name>
<proteinExistence type="predicted"/>
<feature type="transmembrane region" description="Helical" evidence="1">
    <location>
        <begin position="539"/>
        <end position="565"/>
    </location>
</feature>
<keyword evidence="1" id="KW-0472">Membrane</keyword>
<feature type="transmembrane region" description="Helical" evidence="1">
    <location>
        <begin position="441"/>
        <end position="462"/>
    </location>
</feature>
<dbReference type="EMBL" id="CP039381">
    <property type="protein sequence ID" value="QCT07732.1"/>
    <property type="molecule type" value="Genomic_DNA"/>
</dbReference>
<feature type="transmembrane region" description="Helical" evidence="1">
    <location>
        <begin position="381"/>
        <end position="405"/>
    </location>
</feature>
<dbReference type="GO" id="GO:0015093">
    <property type="term" value="F:ferrous iron transmembrane transporter activity"/>
    <property type="evidence" value="ECO:0007669"/>
    <property type="project" value="InterPro"/>
</dbReference>
<dbReference type="PANTHER" id="PTHR43185:SF2">
    <property type="entry name" value="FERROUS IRON TRANSPORT PROTEIN B"/>
    <property type="match status" value="1"/>
</dbReference>
<feature type="transmembrane region" description="Helical" evidence="1">
    <location>
        <begin position="243"/>
        <end position="262"/>
    </location>
</feature>
<dbReference type="KEGG" id="ruj:E5Z56_10365"/>
<dbReference type="RefSeq" id="WP_138157723.1">
    <property type="nucleotide sequence ID" value="NZ_CP039381.1"/>
</dbReference>
<dbReference type="SUPFAM" id="SSF52540">
    <property type="entry name" value="P-loop containing nucleoside triphosphate hydrolases"/>
    <property type="match status" value="1"/>
</dbReference>
<dbReference type="Pfam" id="PF02421">
    <property type="entry name" value="FeoB_N"/>
    <property type="match status" value="1"/>
</dbReference>
<dbReference type="InterPro" id="IPR027417">
    <property type="entry name" value="P-loop_NTPase"/>
</dbReference>
<keyword evidence="1" id="KW-0812">Transmembrane</keyword>
<dbReference type="InterPro" id="IPR011640">
    <property type="entry name" value="Fe2_transport_prot_B_C"/>
</dbReference>
<dbReference type="InterPro" id="IPR011642">
    <property type="entry name" value="Gate_dom"/>
</dbReference>
<feature type="transmembrane region" description="Helical" evidence="1">
    <location>
        <begin position="269"/>
        <end position="290"/>
    </location>
</feature>
<dbReference type="Proteomes" id="UP000301475">
    <property type="component" value="Chromosome"/>
</dbReference>
<evidence type="ECO:0000313" key="4">
    <source>
        <dbReference type="Proteomes" id="UP000301475"/>
    </source>
</evidence>
<reference evidence="3 4" key="1">
    <citation type="submission" date="2019-04" db="EMBL/GenBank/DDBJ databases">
        <authorList>
            <person name="Embree M."/>
            <person name="Gaffney J.R."/>
        </authorList>
    </citation>
    <scope>NUCLEOTIDE SEQUENCE [LARGE SCALE GENOMIC DNA]</scope>
    <source>
        <strain evidence="3 4">JE7A12</strain>
    </source>
</reference>
<dbReference type="PRINTS" id="PR00326">
    <property type="entry name" value="GTP1OBG"/>
</dbReference>
<dbReference type="GO" id="GO:0005886">
    <property type="term" value="C:plasma membrane"/>
    <property type="evidence" value="ECO:0007669"/>
    <property type="project" value="TreeGrafter"/>
</dbReference>
<dbReference type="GO" id="GO:0005525">
    <property type="term" value="F:GTP binding"/>
    <property type="evidence" value="ECO:0007669"/>
    <property type="project" value="InterPro"/>
</dbReference>
<dbReference type="PANTHER" id="PTHR43185">
    <property type="entry name" value="FERROUS IRON TRANSPORT PROTEIN B"/>
    <property type="match status" value="1"/>
</dbReference>
<keyword evidence="4" id="KW-1185">Reference proteome</keyword>
<keyword evidence="1" id="KW-1133">Transmembrane helix</keyword>
<feature type="transmembrane region" description="Helical" evidence="1">
    <location>
        <begin position="205"/>
        <end position="223"/>
    </location>
</feature>
<evidence type="ECO:0000259" key="2">
    <source>
        <dbReference type="PROSITE" id="PS51711"/>
    </source>
</evidence>
<accession>A0A4P8XY94</accession>
<feature type="domain" description="FeoB-type G" evidence="2">
    <location>
        <begin position="4"/>
        <end position="165"/>
    </location>
</feature>
<dbReference type="InterPro" id="IPR006073">
    <property type="entry name" value="GTP-bd"/>
</dbReference>
<dbReference type="Pfam" id="PF07664">
    <property type="entry name" value="FeoB_C"/>
    <property type="match status" value="1"/>
</dbReference>
<organism evidence="3 4">
    <name type="scientific">Ruminococcus bovis</name>
    <dbReference type="NCBI Taxonomy" id="2564099"/>
    <lineage>
        <taxon>Bacteria</taxon>
        <taxon>Bacillati</taxon>
        <taxon>Bacillota</taxon>
        <taxon>Clostridia</taxon>
        <taxon>Eubacteriales</taxon>
        <taxon>Oscillospiraceae</taxon>
        <taxon>Ruminococcus</taxon>
    </lineage>
</organism>
<dbReference type="AlphaFoldDB" id="A0A4P8XY94"/>
<dbReference type="InterPro" id="IPR030389">
    <property type="entry name" value="G_FEOB_dom"/>
</dbReference>
<evidence type="ECO:0000256" key="1">
    <source>
        <dbReference type="SAM" id="Phobius"/>
    </source>
</evidence>
<dbReference type="Pfam" id="PF07670">
    <property type="entry name" value="Gate"/>
    <property type="match status" value="2"/>
</dbReference>
<dbReference type="PROSITE" id="PS51711">
    <property type="entry name" value="G_FEOB"/>
    <property type="match status" value="1"/>
</dbReference>
<evidence type="ECO:0000313" key="3">
    <source>
        <dbReference type="EMBL" id="QCT07732.1"/>
    </source>
</evidence>
<dbReference type="InterPro" id="IPR050860">
    <property type="entry name" value="FeoB_GTPase"/>
</dbReference>
<feature type="transmembrane region" description="Helical" evidence="1">
    <location>
        <begin position="572"/>
        <end position="595"/>
    </location>
</feature>
<gene>
    <name evidence="3" type="ORF">E5Z56_10365</name>
</gene>
<feature type="transmembrane region" description="Helical" evidence="1">
    <location>
        <begin position="493"/>
        <end position="515"/>
    </location>
</feature>
<protein>
    <submittedName>
        <fullName evidence="3">Ferrous iron transporter B</fullName>
    </submittedName>
</protein>
<dbReference type="OrthoDB" id="9809127at2"/>
<dbReference type="Gene3D" id="3.40.50.300">
    <property type="entry name" value="P-loop containing nucleotide triphosphate hydrolases"/>
    <property type="match status" value="1"/>
</dbReference>
<sequence>MCDKNLVILIGNPNVGKSSIFNRLTGDNQHTGNWTGKTVECAEGKLKCNKDICIVDLPGIYTLCAANAEEICSKNFLLQHKDALVIVVVDGNNIYKSLTLIEEVSNITSNAIICINQYKSAVKSGTKINIDKLKEILKIPIVTTEATDRSSLDILNNIINININNHFPTPIKHRKLNKENIIKEVVDDRCNDRQRKLDKIFTSKVTGIPIMFLLLAMVLYITIIGANYPSDFLSYVFAKGGEYLYEFLNYISLPSYIISLICDGVYRTVTWVVAVMLPPMAIFFPIFSLLENFGYLPRVAFNLDRVFCKANCSGKQALTMCMGFGCNACGVTGCRIINNREQRLNAIVTNNFVPCNGRFPTLISIITIFMTSYFNSKLRSLVSALILTGFIILSIIVSMGISFLLSKTILKNENRDFVMEMPKYKKPKIIATIYESIKNRAVFVLLRALVVALPAGAIIWLCGNIKINDYTILSYIVNFLNPIGKVFGLDGEILIALLLGFPANEIVIPIMLMAYSGSSTLVECSDLGSLSNLLISNGWTIKTAICMIIIVLMHFPCSTTCLTIYKETKSKLWTLISILLPTITGLMFCFLINIVM</sequence>
<feature type="transmembrane region" description="Helical" evidence="1">
    <location>
        <begin position="357"/>
        <end position="374"/>
    </location>
</feature>